<dbReference type="Gene3D" id="1.10.10.10">
    <property type="entry name" value="Winged helix-like DNA-binding domain superfamily/Winged helix DNA-binding domain"/>
    <property type="match status" value="1"/>
</dbReference>
<dbReference type="SUPFAM" id="SSF88659">
    <property type="entry name" value="Sigma3 and sigma4 domains of RNA polymerase sigma factors"/>
    <property type="match status" value="1"/>
</dbReference>
<evidence type="ECO:0000256" key="6">
    <source>
        <dbReference type="SAM" id="MobiDB-lite"/>
    </source>
</evidence>
<dbReference type="RefSeq" id="WP_283768307.1">
    <property type="nucleotide sequence ID" value="NZ_JAQOSO010000095.1"/>
</dbReference>
<dbReference type="InterPro" id="IPR013325">
    <property type="entry name" value="RNA_pol_sigma_r2"/>
</dbReference>
<proteinExistence type="inferred from homology"/>
<evidence type="ECO:0000313" key="10">
    <source>
        <dbReference type="Proteomes" id="UP001235849"/>
    </source>
</evidence>
<dbReference type="InterPro" id="IPR007627">
    <property type="entry name" value="RNA_pol_sigma70_r2"/>
</dbReference>
<organism evidence="9 10">
    <name type="scientific">Roseofilum capinflatum BLCC-M114</name>
    <dbReference type="NCBI Taxonomy" id="3022440"/>
    <lineage>
        <taxon>Bacteria</taxon>
        <taxon>Bacillati</taxon>
        <taxon>Cyanobacteriota</taxon>
        <taxon>Cyanophyceae</taxon>
        <taxon>Desertifilales</taxon>
        <taxon>Desertifilaceae</taxon>
        <taxon>Roseofilum</taxon>
        <taxon>Roseofilum capinflatum</taxon>
    </lineage>
</organism>
<keyword evidence="5" id="KW-0804">Transcription</keyword>
<dbReference type="Pfam" id="PF04542">
    <property type="entry name" value="Sigma70_r2"/>
    <property type="match status" value="1"/>
</dbReference>
<evidence type="ECO:0000256" key="4">
    <source>
        <dbReference type="ARBA" id="ARBA00023125"/>
    </source>
</evidence>
<evidence type="ECO:0000256" key="3">
    <source>
        <dbReference type="ARBA" id="ARBA00023082"/>
    </source>
</evidence>
<evidence type="ECO:0000256" key="2">
    <source>
        <dbReference type="ARBA" id="ARBA00023015"/>
    </source>
</evidence>
<feature type="region of interest" description="Disordered" evidence="6">
    <location>
        <begin position="185"/>
        <end position="248"/>
    </location>
</feature>
<feature type="domain" description="RNA polymerase sigma-70 region 2" evidence="7">
    <location>
        <begin position="20"/>
        <end position="87"/>
    </location>
</feature>
<dbReference type="SUPFAM" id="SSF88946">
    <property type="entry name" value="Sigma2 domain of RNA polymerase sigma factors"/>
    <property type="match status" value="1"/>
</dbReference>
<evidence type="ECO:0000256" key="1">
    <source>
        <dbReference type="ARBA" id="ARBA00010641"/>
    </source>
</evidence>
<comment type="similarity">
    <text evidence="1">Belongs to the sigma-70 factor family. ECF subfamily.</text>
</comment>
<dbReference type="Pfam" id="PF08281">
    <property type="entry name" value="Sigma70_r4_2"/>
    <property type="match status" value="1"/>
</dbReference>
<dbReference type="InterPro" id="IPR036388">
    <property type="entry name" value="WH-like_DNA-bd_sf"/>
</dbReference>
<keyword evidence="3" id="KW-0731">Sigma factor</keyword>
<keyword evidence="4" id="KW-0238">DNA-binding</keyword>
<sequence length="392" mass="44739">MLGRHKRTIGIDSVFWREWQQYRDYLYGCCLRRMEGNQTEAEDALSMAMLRAREAWRTSSKPIDNVKGWLVRLVNNLCTNLLKKRDRLFSCEAKEELWVSQEEEPDLAATRQDLEFFFEGEVNNLSPKLRETFFLYWKEELSYKEIAEQLGISQGTARKRVSNARAILRERWNEYDGVAEDSSSSLAADVEGTSADELSVAEPVSSRLGEAKRNPTKAPRRLGEAKRNPAKAPRRLGQAKQNPARVNPAELRPKEELQRPFLSLPRGEQSQWPKLGSLCVSPEPWLKSKFRSSRLALVPRPQAVGAILANARLSLRIKNRYQFQLPGRWVWCYFASGQIGRGKKRLIGKGRSVFGKTQLLSLPFWGPWVPVPSSLPTEKIALLSGKCPCRPP</sequence>
<gene>
    <name evidence="9" type="ORF">PMG25_18185</name>
</gene>
<evidence type="ECO:0000259" key="7">
    <source>
        <dbReference type="Pfam" id="PF04542"/>
    </source>
</evidence>
<dbReference type="Proteomes" id="UP001235849">
    <property type="component" value="Unassembled WGS sequence"/>
</dbReference>
<dbReference type="InterPro" id="IPR014284">
    <property type="entry name" value="RNA_pol_sigma-70_dom"/>
</dbReference>
<dbReference type="EMBL" id="JAQOSO010000095">
    <property type="protein sequence ID" value="MDJ1176018.1"/>
    <property type="molecule type" value="Genomic_DNA"/>
</dbReference>
<dbReference type="CDD" id="cd06171">
    <property type="entry name" value="Sigma70_r4"/>
    <property type="match status" value="1"/>
</dbReference>
<dbReference type="PANTHER" id="PTHR43133:SF8">
    <property type="entry name" value="RNA POLYMERASE SIGMA FACTOR HI_1459-RELATED"/>
    <property type="match status" value="1"/>
</dbReference>
<evidence type="ECO:0000256" key="5">
    <source>
        <dbReference type="ARBA" id="ARBA00023163"/>
    </source>
</evidence>
<evidence type="ECO:0000259" key="8">
    <source>
        <dbReference type="Pfam" id="PF08281"/>
    </source>
</evidence>
<comment type="caution">
    <text evidence="9">The sequence shown here is derived from an EMBL/GenBank/DDBJ whole genome shotgun (WGS) entry which is preliminary data.</text>
</comment>
<dbReference type="InterPro" id="IPR039425">
    <property type="entry name" value="RNA_pol_sigma-70-like"/>
</dbReference>
<dbReference type="PANTHER" id="PTHR43133">
    <property type="entry name" value="RNA POLYMERASE ECF-TYPE SIGMA FACTO"/>
    <property type="match status" value="1"/>
</dbReference>
<dbReference type="InterPro" id="IPR013324">
    <property type="entry name" value="RNA_pol_sigma_r3/r4-like"/>
</dbReference>
<name>A0ABT7BCJ7_9CYAN</name>
<protein>
    <submittedName>
        <fullName evidence="9">Sigma-70 family RNA polymerase sigma factor</fullName>
    </submittedName>
</protein>
<dbReference type="InterPro" id="IPR013249">
    <property type="entry name" value="RNA_pol_sigma70_r4_t2"/>
</dbReference>
<dbReference type="Gene3D" id="1.10.1740.10">
    <property type="match status" value="1"/>
</dbReference>
<reference evidence="9 10" key="1">
    <citation type="submission" date="2023-01" db="EMBL/GenBank/DDBJ databases">
        <title>Novel diversity within Roseofilum (Cyanobacteria; Desertifilaceae) from marine benthic mats with descriptions of four novel species.</title>
        <authorList>
            <person name="Wang Y."/>
            <person name="Berthold D.E."/>
            <person name="Hu J."/>
            <person name="Lefler F.W."/>
            <person name="Laughinghouse H.D. IV."/>
        </authorList>
    </citation>
    <scope>NUCLEOTIDE SEQUENCE [LARGE SCALE GENOMIC DNA]</scope>
    <source>
        <strain evidence="9 10">BLCC-M114</strain>
    </source>
</reference>
<keyword evidence="2" id="KW-0805">Transcription regulation</keyword>
<feature type="domain" description="RNA polymerase sigma factor 70 region 4 type 2" evidence="8">
    <location>
        <begin position="122"/>
        <end position="166"/>
    </location>
</feature>
<keyword evidence="10" id="KW-1185">Reference proteome</keyword>
<accession>A0ABT7BCJ7</accession>
<evidence type="ECO:0000313" key="9">
    <source>
        <dbReference type="EMBL" id="MDJ1176018.1"/>
    </source>
</evidence>
<dbReference type="NCBIfam" id="TIGR02937">
    <property type="entry name" value="sigma70-ECF"/>
    <property type="match status" value="1"/>
</dbReference>